<gene>
    <name evidence="2" type="ORF">FSZ17_10830</name>
</gene>
<protein>
    <submittedName>
        <fullName evidence="2">Uncharacterized protein</fullName>
    </submittedName>
</protein>
<name>A0A5B8Z7Q8_CYTDA</name>
<dbReference type="RefSeq" id="WP_057770162.1">
    <property type="nucleotide sequence ID" value="NZ_CP042593.1"/>
</dbReference>
<feature type="transmembrane region" description="Helical" evidence="1">
    <location>
        <begin position="6"/>
        <end position="27"/>
    </location>
</feature>
<evidence type="ECO:0000313" key="2">
    <source>
        <dbReference type="EMBL" id="QED47709.1"/>
    </source>
</evidence>
<keyword evidence="1" id="KW-0472">Membrane</keyword>
<feature type="transmembrane region" description="Helical" evidence="1">
    <location>
        <begin position="75"/>
        <end position="99"/>
    </location>
</feature>
<dbReference type="AlphaFoldDB" id="A0A5B8Z7Q8"/>
<proteinExistence type="predicted"/>
<dbReference type="Proteomes" id="UP000321555">
    <property type="component" value="Chromosome"/>
</dbReference>
<evidence type="ECO:0000313" key="3">
    <source>
        <dbReference type="Proteomes" id="UP000321555"/>
    </source>
</evidence>
<keyword evidence="1" id="KW-1133">Transmembrane helix</keyword>
<dbReference type="EMBL" id="CP042593">
    <property type="protein sequence ID" value="QED47709.1"/>
    <property type="molecule type" value="Genomic_DNA"/>
</dbReference>
<feature type="transmembrane region" description="Helical" evidence="1">
    <location>
        <begin position="47"/>
        <end position="69"/>
    </location>
</feature>
<evidence type="ECO:0000256" key="1">
    <source>
        <dbReference type="SAM" id="Phobius"/>
    </source>
</evidence>
<keyword evidence="3" id="KW-1185">Reference proteome</keyword>
<keyword evidence="1" id="KW-0812">Transmembrane</keyword>
<organism evidence="2 3">
    <name type="scientific">Cytobacillus dafuensis</name>
    <name type="common">Bacillus dafuensis</name>
    <dbReference type="NCBI Taxonomy" id="1742359"/>
    <lineage>
        <taxon>Bacteria</taxon>
        <taxon>Bacillati</taxon>
        <taxon>Bacillota</taxon>
        <taxon>Bacilli</taxon>
        <taxon>Bacillales</taxon>
        <taxon>Bacillaceae</taxon>
        <taxon>Cytobacillus</taxon>
    </lineage>
</organism>
<reference evidence="3" key="1">
    <citation type="submission" date="2019-08" db="EMBL/GenBank/DDBJ databases">
        <authorList>
            <person name="Zheng X."/>
        </authorList>
    </citation>
    <scope>NUCLEOTIDE SEQUENCE [LARGE SCALE GENOMIC DNA]</scope>
    <source>
        <strain evidence="3">FJAT-25496</strain>
    </source>
</reference>
<accession>A0A5B8Z7Q8</accession>
<sequence>MEAIFIGPFIIKYEWVWLIISFISAYFMMKYKTKTDREFQPFFMDSVINAVIIGFITFKLSIVLFQPSILKNPLLILYSSGGKKGIIIGLVLGLIYIVWKHKKGKWSLYVWISSIVYGIVTFFITFWLSRTLFFLIV</sequence>
<dbReference type="STRING" id="1742359.GCA_001439625_00607"/>
<dbReference type="OrthoDB" id="1796359at2"/>
<dbReference type="KEGG" id="bda:FSZ17_10830"/>
<feature type="transmembrane region" description="Helical" evidence="1">
    <location>
        <begin position="106"/>
        <end position="128"/>
    </location>
</feature>